<evidence type="ECO:0000259" key="1">
    <source>
        <dbReference type="PROSITE" id="PS51462"/>
    </source>
</evidence>
<keyword evidence="2" id="KW-0378">Hydrolase</keyword>
<name>A0A364Y1T3_9BACT</name>
<sequence>MKKNSFPETIIDALSIDCLIFGFKKNELDILLVQHGEGISKGKWALPGGWIRYNESTDDAAGRLLSDLTGVSNIYLEQLRSFGTVDRYPDKRVITIAYYALVKPENYTLLPGFTAADAQWFKISEVPELPYDHRTILDAGLSYLKHKVRHEPIGFNLLPKKFTLLQLQELYEAILDQKLDKPNFRRKLMKMNLLEPLKEKQTAVSHRAAGLYRFDKKIYDKLTEKGFTFEL</sequence>
<proteinExistence type="predicted"/>
<dbReference type="EMBL" id="QMFY01000007">
    <property type="protein sequence ID" value="RAW00243.1"/>
    <property type="molecule type" value="Genomic_DNA"/>
</dbReference>
<dbReference type="Pfam" id="PF00293">
    <property type="entry name" value="NUDIX"/>
    <property type="match status" value="1"/>
</dbReference>
<comment type="caution">
    <text evidence="2">The sequence shown here is derived from an EMBL/GenBank/DDBJ whole genome shotgun (WGS) entry which is preliminary data.</text>
</comment>
<evidence type="ECO:0000313" key="2">
    <source>
        <dbReference type="EMBL" id="RAW00243.1"/>
    </source>
</evidence>
<dbReference type="Pfam" id="PF21906">
    <property type="entry name" value="WHD_NrtR"/>
    <property type="match status" value="1"/>
</dbReference>
<dbReference type="InterPro" id="IPR054105">
    <property type="entry name" value="WHD_NrtR"/>
</dbReference>
<dbReference type="InterPro" id="IPR015797">
    <property type="entry name" value="NUDIX_hydrolase-like_dom_sf"/>
</dbReference>
<gene>
    <name evidence="2" type="ORF">DQQ10_14370</name>
</gene>
<dbReference type="InterPro" id="IPR000086">
    <property type="entry name" value="NUDIX_hydrolase_dom"/>
</dbReference>
<dbReference type="PROSITE" id="PS51462">
    <property type="entry name" value="NUDIX"/>
    <property type="match status" value="1"/>
</dbReference>
<dbReference type="PANTHER" id="PTHR43736:SF4">
    <property type="entry name" value="SLR1690 PROTEIN"/>
    <property type="match status" value="1"/>
</dbReference>
<dbReference type="OrthoDB" id="9786141at2"/>
<dbReference type="RefSeq" id="WP_112747585.1">
    <property type="nucleotide sequence ID" value="NZ_QMFY01000007.1"/>
</dbReference>
<feature type="domain" description="Nudix hydrolase" evidence="1">
    <location>
        <begin position="13"/>
        <end position="144"/>
    </location>
</feature>
<dbReference type="SUPFAM" id="SSF46785">
    <property type="entry name" value="Winged helix' DNA-binding domain"/>
    <property type="match status" value="1"/>
</dbReference>
<dbReference type="CDD" id="cd18873">
    <property type="entry name" value="NUDIX_NadM_like"/>
    <property type="match status" value="1"/>
</dbReference>
<dbReference type="Gene3D" id="1.10.10.10">
    <property type="entry name" value="Winged helix-like DNA-binding domain superfamily/Winged helix DNA-binding domain"/>
    <property type="match status" value="1"/>
</dbReference>
<protein>
    <submittedName>
        <fullName evidence="2">NUDIX hydrolase</fullName>
    </submittedName>
</protein>
<accession>A0A364Y1T3</accession>
<keyword evidence="3" id="KW-1185">Reference proteome</keyword>
<dbReference type="InterPro" id="IPR036390">
    <property type="entry name" value="WH_DNA-bd_sf"/>
</dbReference>
<evidence type="ECO:0000313" key="3">
    <source>
        <dbReference type="Proteomes" id="UP000251889"/>
    </source>
</evidence>
<dbReference type="PANTHER" id="PTHR43736">
    <property type="entry name" value="ADP-RIBOSE PYROPHOSPHATASE"/>
    <property type="match status" value="1"/>
</dbReference>
<dbReference type="Proteomes" id="UP000251889">
    <property type="component" value="Unassembled WGS sequence"/>
</dbReference>
<organism evidence="2 3">
    <name type="scientific">Pseudochryseolinea flava</name>
    <dbReference type="NCBI Taxonomy" id="2059302"/>
    <lineage>
        <taxon>Bacteria</taxon>
        <taxon>Pseudomonadati</taxon>
        <taxon>Bacteroidota</taxon>
        <taxon>Cytophagia</taxon>
        <taxon>Cytophagales</taxon>
        <taxon>Fulvivirgaceae</taxon>
        <taxon>Pseudochryseolinea</taxon>
    </lineage>
</organism>
<dbReference type="InterPro" id="IPR036388">
    <property type="entry name" value="WH-like_DNA-bd_sf"/>
</dbReference>
<reference evidence="2 3" key="1">
    <citation type="submission" date="2018-06" db="EMBL/GenBank/DDBJ databases">
        <title>Chryseolinea flavus sp. nov., a member of the phylum Bacteroidetes isolated from soil.</title>
        <authorList>
            <person name="Li Y."/>
            <person name="Wang J."/>
        </authorList>
    </citation>
    <scope>NUCLEOTIDE SEQUENCE [LARGE SCALE GENOMIC DNA]</scope>
    <source>
        <strain evidence="2 3">SDU1-6</strain>
    </source>
</reference>
<dbReference type="SUPFAM" id="SSF55811">
    <property type="entry name" value="Nudix"/>
    <property type="match status" value="1"/>
</dbReference>
<dbReference type="AlphaFoldDB" id="A0A364Y1T3"/>
<dbReference type="Gene3D" id="3.90.79.10">
    <property type="entry name" value="Nucleoside Triphosphate Pyrophosphohydrolase"/>
    <property type="match status" value="1"/>
</dbReference>
<dbReference type="GO" id="GO:0016787">
    <property type="term" value="F:hydrolase activity"/>
    <property type="evidence" value="ECO:0007669"/>
    <property type="project" value="UniProtKB-KW"/>
</dbReference>